<name>A0A1C7N9Y0_9FUNG</name>
<proteinExistence type="predicted"/>
<evidence type="ECO:0000313" key="2">
    <source>
        <dbReference type="EMBL" id="OBZ85887.1"/>
    </source>
</evidence>
<evidence type="ECO:0000313" key="3">
    <source>
        <dbReference type="Proteomes" id="UP000093000"/>
    </source>
</evidence>
<dbReference type="EMBL" id="LUGH01000349">
    <property type="protein sequence ID" value="OBZ85887.1"/>
    <property type="molecule type" value="Genomic_DNA"/>
</dbReference>
<sequence length="107" mass="11627">MDTTSTRFASTSSTFGVIASNSMLPPNGGFKDSSISKVVLNKTTANCQNGGDYSSGYNAYGLKWRFPKIQLAPYIPVLLYTITFILNAYLICSSKKVKDIISVNLSI</sequence>
<dbReference type="AlphaFoldDB" id="A0A1C7N9Y0"/>
<keyword evidence="3" id="KW-1185">Reference proteome</keyword>
<dbReference type="InParanoid" id="A0A1C7N9Y0"/>
<organism evidence="2 3">
    <name type="scientific">Choanephora cucurbitarum</name>
    <dbReference type="NCBI Taxonomy" id="101091"/>
    <lineage>
        <taxon>Eukaryota</taxon>
        <taxon>Fungi</taxon>
        <taxon>Fungi incertae sedis</taxon>
        <taxon>Mucoromycota</taxon>
        <taxon>Mucoromycotina</taxon>
        <taxon>Mucoromycetes</taxon>
        <taxon>Mucorales</taxon>
        <taxon>Mucorineae</taxon>
        <taxon>Choanephoraceae</taxon>
        <taxon>Choanephoroideae</taxon>
        <taxon>Choanephora</taxon>
    </lineage>
</organism>
<accession>A0A1C7N9Y0</accession>
<keyword evidence="1" id="KW-1133">Transmembrane helix</keyword>
<feature type="transmembrane region" description="Helical" evidence="1">
    <location>
        <begin position="71"/>
        <end position="92"/>
    </location>
</feature>
<keyword evidence="1" id="KW-0472">Membrane</keyword>
<comment type="caution">
    <text evidence="2">The sequence shown here is derived from an EMBL/GenBank/DDBJ whole genome shotgun (WGS) entry which is preliminary data.</text>
</comment>
<dbReference type="Proteomes" id="UP000093000">
    <property type="component" value="Unassembled WGS sequence"/>
</dbReference>
<reference evidence="2 3" key="1">
    <citation type="submission" date="2016-03" db="EMBL/GenBank/DDBJ databases">
        <title>Choanephora cucurbitarum.</title>
        <authorList>
            <person name="Min B."/>
            <person name="Park H."/>
            <person name="Park J.-H."/>
            <person name="Shin H.-D."/>
            <person name="Choi I.-G."/>
        </authorList>
    </citation>
    <scope>NUCLEOTIDE SEQUENCE [LARGE SCALE GENOMIC DNA]</scope>
    <source>
        <strain evidence="2 3">KUS-F28377</strain>
    </source>
</reference>
<keyword evidence="1" id="KW-0812">Transmembrane</keyword>
<evidence type="ECO:0000256" key="1">
    <source>
        <dbReference type="SAM" id="Phobius"/>
    </source>
</evidence>
<gene>
    <name evidence="2" type="ORF">A0J61_06076</name>
</gene>
<protein>
    <submittedName>
        <fullName evidence="2">Uncharacterized protein</fullName>
    </submittedName>
</protein>